<keyword evidence="1" id="KW-0812">Transmembrane</keyword>
<keyword evidence="1" id="KW-0472">Membrane</keyword>
<dbReference type="InterPro" id="IPR045584">
    <property type="entry name" value="Pilin-like"/>
</dbReference>
<proteinExistence type="predicted"/>
<organism evidence="2">
    <name type="scientific">uncultured bacterium</name>
    <name type="common">gcode 4</name>
    <dbReference type="NCBI Taxonomy" id="1234023"/>
    <lineage>
        <taxon>Bacteria</taxon>
        <taxon>environmental samples</taxon>
    </lineage>
</organism>
<dbReference type="Pfam" id="PF07963">
    <property type="entry name" value="N_methyl"/>
    <property type="match status" value="1"/>
</dbReference>
<accession>K2G1H3</accession>
<dbReference type="Gene3D" id="3.30.700.10">
    <property type="entry name" value="Glycoprotein, Type 4 Pilin"/>
    <property type="match status" value="1"/>
</dbReference>
<name>K2G1H3_9BACT</name>
<dbReference type="SUPFAM" id="SSF54523">
    <property type="entry name" value="Pili subunits"/>
    <property type="match status" value="1"/>
</dbReference>
<dbReference type="NCBIfam" id="TIGR02532">
    <property type="entry name" value="IV_pilin_GFxxxE"/>
    <property type="match status" value="1"/>
</dbReference>
<dbReference type="EMBL" id="AMFJ01000380">
    <property type="protein sequence ID" value="EKE28062.1"/>
    <property type="molecule type" value="Genomic_DNA"/>
</dbReference>
<feature type="non-terminal residue" evidence="2">
    <location>
        <position position="90"/>
    </location>
</feature>
<feature type="transmembrane region" description="Helical" evidence="1">
    <location>
        <begin position="21"/>
        <end position="45"/>
    </location>
</feature>
<evidence type="ECO:0000256" key="1">
    <source>
        <dbReference type="SAM" id="Phobius"/>
    </source>
</evidence>
<keyword evidence="1" id="KW-1133">Transmembrane helix</keyword>
<evidence type="ECO:0000313" key="2">
    <source>
        <dbReference type="EMBL" id="EKE28062.1"/>
    </source>
</evidence>
<dbReference type="InterPro" id="IPR012902">
    <property type="entry name" value="N_methyl_site"/>
</dbReference>
<protein>
    <recommendedName>
        <fullName evidence="3">Prepilin-type N-terminal cleavage/methylation domain-containing protein</fullName>
    </recommendedName>
</protein>
<comment type="caution">
    <text evidence="2">The sequence shown here is derived from an EMBL/GenBank/DDBJ whole genome shotgun (WGS) entry which is preliminary data.</text>
</comment>
<dbReference type="AlphaFoldDB" id="K2G1H3"/>
<sequence>MNFKKNNLIATDILISIKHKAFTLVELIVVIVILAILATIAFLSFSNQSGSARDSVRLSDTTNIKKWLELRQAIGWTIPLPANPKAYTWW</sequence>
<reference evidence="2" key="1">
    <citation type="journal article" date="2012" name="Science">
        <title>Fermentation, hydrogen, and sulfur metabolism in multiple uncultivated bacterial phyla.</title>
        <authorList>
            <person name="Wrighton K.C."/>
            <person name="Thomas B.C."/>
            <person name="Sharon I."/>
            <person name="Miller C.S."/>
            <person name="Castelle C.J."/>
            <person name="VerBerkmoes N.C."/>
            <person name="Wilkins M.J."/>
            <person name="Hettich R.L."/>
            <person name="Lipton M.S."/>
            <person name="Williams K.H."/>
            <person name="Long P.E."/>
            <person name="Banfield J.F."/>
        </authorList>
    </citation>
    <scope>NUCLEOTIDE SEQUENCE [LARGE SCALE GENOMIC DNA]</scope>
</reference>
<evidence type="ECO:0008006" key="3">
    <source>
        <dbReference type="Google" id="ProtNLM"/>
    </source>
</evidence>
<gene>
    <name evidence="2" type="ORF">ACD_3C00106G0021</name>
</gene>